<dbReference type="Pfam" id="PF13456">
    <property type="entry name" value="RVT_3"/>
    <property type="match status" value="1"/>
</dbReference>
<dbReference type="Proteomes" id="UP001472677">
    <property type="component" value="Unassembled WGS sequence"/>
</dbReference>
<accession>A0ABR2BP61</accession>
<dbReference type="InterPro" id="IPR044730">
    <property type="entry name" value="RNase_H-like_dom_plant"/>
</dbReference>
<dbReference type="SUPFAM" id="SSF53098">
    <property type="entry name" value="Ribonuclease H-like"/>
    <property type="match status" value="1"/>
</dbReference>
<keyword evidence="5" id="KW-1185">Reference proteome</keyword>
<evidence type="ECO:0008006" key="6">
    <source>
        <dbReference type="Google" id="ProtNLM"/>
    </source>
</evidence>
<dbReference type="InterPro" id="IPR052929">
    <property type="entry name" value="RNase_H-like_EbsB-rel"/>
</dbReference>
<dbReference type="InterPro" id="IPR012337">
    <property type="entry name" value="RNaseH-like_sf"/>
</dbReference>
<evidence type="ECO:0000259" key="3">
    <source>
        <dbReference type="Pfam" id="PF13966"/>
    </source>
</evidence>
<sequence>MEAGLAALNLSDGEEEPLLVQDTTDALEEDFSLCLTEDRKKLGRSSKEVTASGLKGSTLMDLGSDGEQDPISMADGKKRQRGLRHRPFRFEANWLLEQDCEECIAKFWSSNTEPLPKKLESLGKELQYWGTLRRKRCRELKSALESRLRVLEDGEPDEDSLAELIEGNVVSSLDGILNTASAYFSELFTATTVCDTDVIFANVRRSITNELNSALIAPFKSDEIFAALRTMSPLKAPDRIGCIPLARSKPCDELIWRCENTGLYSRKSGYRVLLEMSLQQHSINHDPSVTLQSSFYQSLWALNLPTKCKIVIWRLMHNFLPTFTNLQQRKLHVRNTCRFCESAADTPAHFVFFCPATLCILSSVGLSPTPTMQHSGFDESFATWFLHVNTRQHQLIVITYWSLWYARNELVHNGSTFSTVKVSSFILAFLLSHESSTVVTAPRQGIKNVKWFPPDGDIIKFNFDASFNAESKSSISGIVARDCQGFIVAACTCPHSGIGDAFIAEAVACDKAVSFALELGFRSVQIEGDSLSLIKKLSSAMADKSVISPILLDIKALSKAFDIITFSFVSREGNKVAHELARARLQYSEPRYWIEEAPTTVERLAQRDRPP</sequence>
<feature type="region of interest" description="Disordered" evidence="1">
    <location>
        <begin position="53"/>
        <end position="78"/>
    </location>
</feature>
<organism evidence="4 5">
    <name type="scientific">Hibiscus sabdariffa</name>
    <name type="common">roselle</name>
    <dbReference type="NCBI Taxonomy" id="183260"/>
    <lineage>
        <taxon>Eukaryota</taxon>
        <taxon>Viridiplantae</taxon>
        <taxon>Streptophyta</taxon>
        <taxon>Embryophyta</taxon>
        <taxon>Tracheophyta</taxon>
        <taxon>Spermatophyta</taxon>
        <taxon>Magnoliopsida</taxon>
        <taxon>eudicotyledons</taxon>
        <taxon>Gunneridae</taxon>
        <taxon>Pentapetalae</taxon>
        <taxon>rosids</taxon>
        <taxon>malvids</taxon>
        <taxon>Malvales</taxon>
        <taxon>Malvaceae</taxon>
        <taxon>Malvoideae</taxon>
        <taxon>Hibiscus</taxon>
    </lineage>
</organism>
<dbReference type="EMBL" id="JBBPBM010000097">
    <property type="protein sequence ID" value="KAK8508865.1"/>
    <property type="molecule type" value="Genomic_DNA"/>
</dbReference>
<dbReference type="InterPro" id="IPR002156">
    <property type="entry name" value="RNaseH_domain"/>
</dbReference>
<name>A0ABR2BP61_9ROSI</name>
<protein>
    <recommendedName>
        <fullName evidence="6">RNase H type-1 domain-containing protein</fullName>
    </recommendedName>
</protein>
<feature type="domain" description="Reverse transcriptase zinc-binding" evidence="3">
    <location>
        <begin position="293"/>
        <end position="357"/>
    </location>
</feature>
<dbReference type="Pfam" id="PF13966">
    <property type="entry name" value="zf-RVT"/>
    <property type="match status" value="1"/>
</dbReference>
<dbReference type="PANTHER" id="PTHR47074">
    <property type="entry name" value="BNAC02G40300D PROTEIN"/>
    <property type="match status" value="1"/>
</dbReference>
<dbReference type="CDD" id="cd06222">
    <property type="entry name" value="RNase_H_like"/>
    <property type="match status" value="1"/>
</dbReference>
<dbReference type="PANTHER" id="PTHR47074:SF61">
    <property type="entry name" value="RNASE H TYPE-1 DOMAIN-CONTAINING PROTEIN"/>
    <property type="match status" value="1"/>
</dbReference>
<comment type="caution">
    <text evidence="4">The sequence shown here is derived from an EMBL/GenBank/DDBJ whole genome shotgun (WGS) entry which is preliminary data.</text>
</comment>
<gene>
    <name evidence="4" type="ORF">V6N12_034967</name>
</gene>
<evidence type="ECO:0000259" key="2">
    <source>
        <dbReference type="Pfam" id="PF13456"/>
    </source>
</evidence>
<dbReference type="InterPro" id="IPR026960">
    <property type="entry name" value="RVT-Znf"/>
</dbReference>
<dbReference type="InterPro" id="IPR036397">
    <property type="entry name" value="RNaseH_sf"/>
</dbReference>
<evidence type="ECO:0000313" key="4">
    <source>
        <dbReference type="EMBL" id="KAK8508865.1"/>
    </source>
</evidence>
<feature type="domain" description="RNase H type-1" evidence="2">
    <location>
        <begin position="462"/>
        <end position="582"/>
    </location>
</feature>
<evidence type="ECO:0000313" key="5">
    <source>
        <dbReference type="Proteomes" id="UP001472677"/>
    </source>
</evidence>
<dbReference type="Gene3D" id="3.30.420.10">
    <property type="entry name" value="Ribonuclease H-like superfamily/Ribonuclease H"/>
    <property type="match status" value="1"/>
</dbReference>
<proteinExistence type="predicted"/>
<evidence type="ECO:0000256" key="1">
    <source>
        <dbReference type="SAM" id="MobiDB-lite"/>
    </source>
</evidence>
<reference evidence="4 5" key="1">
    <citation type="journal article" date="2024" name="G3 (Bethesda)">
        <title>Genome assembly of Hibiscus sabdariffa L. provides insights into metabolisms of medicinal natural products.</title>
        <authorList>
            <person name="Kim T."/>
        </authorList>
    </citation>
    <scope>NUCLEOTIDE SEQUENCE [LARGE SCALE GENOMIC DNA]</scope>
    <source>
        <strain evidence="4">TK-2024</strain>
        <tissue evidence="4">Old leaves</tissue>
    </source>
</reference>